<comment type="caution">
    <text evidence="1">The sequence shown here is derived from an EMBL/GenBank/DDBJ whole genome shotgun (WGS) entry which is preliminary data.</text>
</comment>
<dbReference type="AlphaFoldDB" id="A0A820LD63"/>
<feature type="non-terminal residue" evidence="1">
    <location>
        <position position="1"/>
    </location>
</feature>
<evidence type="ECO:0000313" key="1">
    <source>
        <dbReference type="EMBL" id="CAF4352084.1"/>
    </source>
</evidence>
<name>A0A820LD63_9BILA</name>
<dbReference type="Proteomes" id="UP000663836">
    <property type="component" value="Unassembled WGS sequence"/>
</dbReference>
<gene>
    <name evidence="1" type="ORF">JBS370_LOCUS41960</name>
</gene>
<dbReference type="EMBL" id="CAJOBD010051227">
    <property type="protein sequence ID" value="CAF4352084.1"/>
    <property type="molecule type" value="Genomic_DNA"/>
</dbReference>
<sequence>TQIHNENQQFLVNINRSSSITNQLSFPHDFDLDTYCILLNIFENQLPSSYQILWCSNTTDEDIHLFFSRIRTFSSLTFVIMDIDKMHYRLRELLLHEQDLLTREQNIHGRVFYFSHELIINRKGLREFHIPAKYKNPNQTYQHLINLFKEHHIIPSQIQIIYGKAG</sequence>
<proteinExistence type="predicted"/>
<organism evidence="1 2">
    <name type="scientific">Rotaria sordida</name>
    <dbReference type="NCBI Taxonomy" id="392033"/>
    <lineage>
        <taxon>Eukaryota</taxon>
        <taxon>Metazoa</taxon>
        <taxon>Spiralia</taxon>
        <taxon>Gnathifera</taxon>
        <taxon>Rotifera</taxon>
        <taxon>Eurotatoria</taxon>
        <taxon>Bdelloidea</taxon>
        <taxon>Philodinida</taxon>
        <taxon>Philodinidae</taxon>
        <taxon>Rotaria</taxon>
    </lineage>
</organism>
<accession>A0A820LD63</accession>
<evidence type="ECO:0000313" key="2">
    <source>
        <dbReference type="Proteomes" id="UP000663836"/>
    </source>
</evidence>
<reference evidence="1" key="1">
    <citation type="submission" date="2021-02" db="EMBL/GenBank/DDBJ databases">
        <authorList>
            <person name="Nowell W R."/>
        </authorList>
    </citation>
    <scope>NUCLEOTIDE SEQUENCE</scope>
</reference>
<feature type="non-terminal residue" evidence="1">
    <location>
        <position position="166"/>
    </location>
</feature>
<protein>
    <submittedName>
        <fullName evidence="1">Uncharacterized protein</fullName>
    </submittedName>
</protein>